<organism evidence="16 17">
    <name type="scientific">Allorhodopirellula solitaria</name>
    <dbReference type="NCBI Taxonomy" id="2527987"/>
    <lineage>
        <taxon>Bacteria</taxon>
        <taxon>Pseudomonadati</taxon>
        <taxon>Planctomycetota</taxon>
        <taxon>Planctomycetia</taxon>
        <taxon>Pirellulales</taxon>
        <taxon>Pirellulaceae</taxon>
        <taxon>Allorhodopirellula</taxon>
    </lineage>
</organism>
<evidence type="ECO:0000256" key="1">
    <source>
        <dbReference type="ARBA" id="ARBA00011654"/>
    </source>
</evidence>
<keyword evidence="4 16" id="KW-0575">Peroxidase</keyword>
<protein>
    <recommendedName>
        <fullName evidence="3">Alkyl hydroperoxide reductase C</fullName>
        <ecNumber evidence="2">1.11.1.26</ecNumber>
    </recommendedName>
    <alternativeName>
        <fullName evidence="10">Peroxiredoxin</fullName>
    </alternativeName>
</protein>
<dbReference type="GO" id="GO:0102039">
    <property type="term" value="F:NADH-dependent peroxiredoxin activity"/>
    <property type="evidence" value="ECO:0007669"/>
    <property type="project" value="UniProtKB-EC"/>
</dbReference>
<proteinExistence type="predicted"/>
<keyword evidence="9" id="KW-0676">Redox-active center</keyword>
<dbReference type="CDD" id="cd14014">
    <property type="entry name" value="STKc_PknB_like"/>
    <property type="match status" value="1"/>
</dbReference>
<dbReference type="SUPFAM" id="SSF56112">
    <property type="entry name" value="Protein kinase-like (PK-like)"/>
    <property type="match status" value="1"/>
</dbReference>
<dbReference type="GO" id="GO:0008379">
    <property type="term" value="F:thioredoxin peroxidase activity"/>
    <property type="evidence" value="ECO:0007669"/>
    <property type="project" value="TreeGrafter"/>
</dbReference>
<dbReference type="InterPro" id="IPR000866">
    <property type="entry name" value="AhpC/TSA"/>
</dbReference>
<dbReference type="CDD" id="cd03015">
    <property type="entry name" value="PRX_Typ2cys"/>
    <property type="match status" value="1"/>
</dbReference>
<feature type="binding site" evidence="12">
    <location>
        <position position="223"/>
    </location>
    <ligand>
        <name>ATP</name>
        <dbReference type="ChEBI" id="CHEBI:30616"/>
    </ligand>
</feature>
<dbReference type="InterPro" id="IPR000719">
    <property type="entry name" value="Prot_kinase_dom"/>
</dbReference>
<dbReference type="Gene3D" id="3.40.30.10">
    <property type="entry name" value="Glutaredoxin"/>
    <property type="match status" value="1"/>
</dbReference>
<dbReference type="PROSITE" id="PS50011">
    <property type="entry name" value="PROTEIN_KINASE_DOM"/>
    <property type="match status" value="1"/>
</dbReference>
<dbReference type="GO" id="GO:0004672">
    <property type="term" value="F:protein kinase activity"/>
    <property type="evidence" value="ECO:0007669"/>
    <property type="project" value="InterPro"/>
</dbReference>
<dbReference type="AlphaFoldDB" id="A0A5C5WLX6"/>
<keyword evidence="5 12" id="KW-0547">Nucleotide-binding</keyword>
<comment type="caution">
    <text evidence="16">The sequence shown here is derived from an EMBL/GenBank/DDBJ whole genome shotgun (WGS) entry which is preliminary data.</text>
</comment>
<feature type="domain" description="Protein kinase" evidence="14">
    <location>
        <begin position="194"/>
        <end position="509"/>
    </location>
</feature>
<evidence type="ECO:0000256" key="9">
    <source>
        <dbReference type="ARBA" id="ARBA00023284"/>
    </source>
</evidence>
<evidence type="ECO:0000256" key="3">
    <source>
        <dbReference type="ARBA" id="ARBA00017462"/>
    </source>
</evidence>
<dbReference type="Pfam" id="PF00069">
    <property type="entry name" value="Pkinase"/>
    <property type="match status" value="2"/>
</dbReference>
<dbReference type="InterPro" id="IPR036249">
    <property type="entry name" value="Thioredoxin-like_sf"/>
</dbReference>
<dbReference type="GO" id="GO:0033554">
    <property type="term" value="P:cellular response to stress"/>
    <property type="evidence" value="ECO:0007669"/>
    <property type="project" value="TreeGrafter"/>
</dbReference>
<evidence type="ECO:0000256" key="8">
    <source>
        <dbReference type="ARBA" id="ARBA00023002"/>
    </source>
</evidence>
<reference evidence="16 17" key="1">
    <citation type="submission" date="2019-02" db="EMBL/GenBank/DDBJ databases">
        <title>Deep-cultivation of Planctomycetes and their phenomic and genomic characterization uncovers novel biology.</title>
        <authorList>
            <person name="Wiegand S."/>
            <person name="Jogler M."/>
            <person name="Boedeker C."/>
            <person name="Pinto D."/>
            <person name="Vollmers J."/>
            <person name="Rivas-Marin E."/>
            <person name="Kohn T."/>
            <person name="Peeters S.H."/>
            <person name="Heuer A."/>
            <person name="Rast P."/>
            <person name="Oberbeckmann S."/>
            <person name="Bunk B."/>
            <person name="Jeske O."/>
            <person name="Meyerdierks A."/>
            <person name="Storesund J.E."/>
            <person name="Kallscheuer N."/>
            <person name="Luecker S."/>
            <person name="Lage O.M."/>
            <person name="Pohl T."/>
            <person name="Merkel B.J."/>
            <person name="Hornburger P."/>
            <person name="Mueller R.-W."/>
            <person name="Bruemmer F."/>
            <person name="Labrenz M."/>
            <person name="Spormann A.M."/>
            <person name="Op Den Camp H."/>
            <person name="Overmann J."/>
            <person name="Amann R."/>
            <person name="Jetten M.S.M."/>
            <person name="Mascher T."/>
            <person name="Medema M.H."/>
            <person name="Devos D.P."/>
            <person name="Kaster A.-K."/>
            <person name="Ovreas L."/>
            <person name="Rohde M."/>
            <person name="Galperin M.Y."/>
            <person name="Jogler C."/>
        </authorList>
    </citation>
    <scope>NUCLEOTIDE SEQUENCE [LARGE SCALE GENOMIC DNA]</scope>
    <source>
        <strain evidence="16 17">CA85</strain>
    </source>
</reference>
<sequence length="509" mass="55360">MNGTSLIGQPAPEFELPCITSSGRLYTTTIARFRGKWLTLIFYPQDFSLICPTELTAFSARLPEFQQRECELLGISSDSIDRHRDWLATPPSEGGLGPIQFPLGADERGSVAQAYGTWQREKGLSARGLFIVSPNGVVEYGVVHNLSVGRSVDEVLRVLDALRSGGLCPVSWTKADGTIDVEELLQPGRLIGHYRVAETLGKGNFGTVVAAHDERLDREVAVKVLRTNALESRANLLDEARAAAKLQHPNICTVFAIEEEDGLPLIAMERIDGRCLSHLIDEGLTTLQQNSIARGIAAGLTAAHAQSITHGDLKPANILVKEDGTPKILDFGLARGNRAQSEKSRRQPSDASAGVKNVVMPAADPHVVDPHGASAMSLDNDDSSGGQFAVTTSLDRPTLSDTSDDTHSDVSRRSVIRGTPLYMSPEQIRGEPTTPASDVFSFGLVWYELMTGDRALPNSLAEIYNALQSDEFADEISVHVPSEWQSRLHTLLAKDPRERPTIQQFLAQI</sequence>
<accession>A0A5C5WLX6</accession>
<dbReference type="Gene3D" id="1.10.510.10">
    <property type="entry name" value="Transferase(Phosphotransferase) domain 1"/>
    <property type="match status" value="1"/>
</dbReference>
<gene>
    <name evidence="16" type="primary">ahpC</name>
    <name evidence="16" type="ORF">CA85_52170</name>
</gene>
<dbReference type="GO" id="GO:0006979">
    <property type="term" value="P:response to oxidative stress"/>
    <property type="evidence" value="ECO:0007669"/>
    <property type="project" value="TreeGrafter"/>
</dbReference>
<dbReference type="PANTHER" id="PTHR10681:SF121">
    <property type="entry name" value="ALKYL HYDROPEROXIDE REDUCTASE C"/>
    <property type="match status" value="1"/>
</dbReference>
<dbReference type="GO" id="GO:0005829">
    <property type="term" value="C:cytosol"/>
    <property type="evidence" value="ECO:0007669"/>
    <property type="project" value="TreeGrafter"/>
</dbReference>
<dbReference type="PROSITE" id="PS51352">
    <property type="entry name" value="THIOREDOXIN_2"/>
    <property type="match status" value="1"/>
</dbReference>
<dbReference type="RefSeq" id="WP_146394294.1">
    <property type="nucleotide sequence ID" value="NZ_SJPK01000043.1"/>
</dbReference>
<keyword evidence="8 16" id="KW-0560">Oxidoreductase</keyword>
<evidence type="ECO:0000313" key="16">
    <source>
        <dbReference type="EMBL" id="TWT51668.1"/>
    </source>
</evidence>
<name>A0A5C5WLX6_9BACT</name>
<comment type="catalytic activity">
    <reaction evidence="11">
        <text>a hydroperoxide + NADH + H(+) = an alcohol + NAD(+) + H2O</text>
        <dbReference type="Rhea" id="RHEA:62628"/>
        <dbReference type="ChEBI" id="CHEBI:15377"/>
        <dbReference type="ChEBI" id="CHEBI:15378"/>
        <dbReference type="ChEBI" id="CHEBI:30879"/>
        <dbReference type="ChEBI" id="CHEBI:35924"/>
        <dbReference type="ChEBI" id="CHEBI:57540"/>
        <dbReference type="ChEBI" id="CHEBI:57945"/>
        <dbReference type="EC" id="1.11.1.26"/>
    </reaction>
</comment>
<evidence type="ECO:0000256" key="13">
    <source>
        <dbReference type="SAM" id="MobiDB-lite"/>
    </source>
</evidence>
<evidence type="ECO:0000256" key="5">
    <source>
        <dbReference type="ARBA" id="ARBA00022741"/>
    </source>
</evidence>
<keyword evidence="7" id="KW-0049">Antioxidant</keyword>
<evidence type="ECO:0000256" key="2">
    <source>
        <dbReference type="ARBA" id="ARBA00013021"/>
    </source>
</evidence>
<dbReference type="GO" id="GO:0005524">
    <property type="term" value="F:ATP binding"/>
    <property type="evidence" value="ECO:0007669"/>
    <property type="project" value="UniProtKB-UniRule"/>
</dbReference>
<evidence type="ECO:0000256" key="7">
    <source>
        <dbReference type="ARBA" id="ARBA00022862"/>
    </source>
</evidence>
<dbReference type="InterPro" id="IPR017441">
    <property type="entry name" value="Protein_kinase_ATP_BS"/>
</dbReference>
<evidence type="ECO:0000313" key="17">
    <source>
        <dbReference type="Proteomes" id="UP000318053"/>
    </source>
</evidence>
<dbReference type="InterPro" id="IPR050217">
    <property type="entry name" value="Peroxiredoxin"/>
</dbReference>
<evidence type="ECO:0000256" key="6">
    <source>
        <dbReference type="ARBA" id="ARBA00022840"/>
    </source>
</evidence>
<feature type="compositionally biased region" description="Polar residues" evidence="13">
    <location>
        <begin position="383"/>
        <end position="395"/>
    </location>
</feature>
<dbReference type="OrthoDB" id="9809746at2"/>
<evidence type="ECO:0000259" key="14">
    <source>
        <dbReference type="PROSITE" id="PS50011"/>
    </source>
</evidence>
<evidence type="ECO:0000256" key="4">
    <source>
        <dbReference type="ARBA" id="ARBA00022559"/>
    </source>
</evidence>
<dbReference type="Pfam" id="PF00578">
    <property type="entry name" value="AhpC-TSA"/>
    <property type="match status" value="1"/>
</dbReference>
<feature type="region of interest" description="Disordered" evidence="13">
    <location>
        <begin position="336"/>
        <end position="411"/>
    </location>
</feature>
<dbReference type="InterPro" id="IPR008271">
    <property type="entry name" value="Ser/Thr_kinase_AS"/>
</dbReference>
<keyword evidence="17" id="KW-1185">Reference proteome</keyword>
<comment type="subunit">
    <text evidence="1">Homodimer; disulfide-linked, upon oxidation. 5 homodimers assemble to form a ring-like decamer.</text>
</comment>
<feature type="domain" description="Thioredoxin" evidence="15">
    <location>
        <begin position="5"/>
        <end position="164"/>
    </location>
</feature>
<dbReference type="PROSITE" id="PS00108">
    <property type="entry name" value="PROTEIN_KINASE_ST"/>
    <property type="match status" value="1"/>
</dbReference>
<dbReference type="PANTHER" id="PTHR10681">
    <property type="entry name" value="THIOREDOXIN PEROXIDASE"/>
    <property type="match status" value="1"/>
</dbReference>
<dbReference type="PROSITE" id="PS00107">
    <property type="entry name" value="PROTEIN_KINASE_ATP"/>
    <property type="match status" value="1"/>
</dbReference>
<dbReference type="GO" id="GO:0045454">
    <property type="term" value="P:cell redox homeostasis"/>
    <property type="evidence" value="ECO:0007669"/>
    <property type="project" value="TreeGrafter"/>
</dbReference>
<dbReference type="Gene3D" id="3.30.200.20">
    <property type="entry name" value="Phosphorylase Kinase, domain 1"/>
    <property type="match status" value="1"/>
</dbReference>
<keyword evidence="6 12" id="KW-0067">ATP-binding</keyword>
<evidence type="ECO:0000256" key="10">
    <source>
        <dbReference type="ARBA" id="ARBA00032077"/>
    </source>
</evidence>
<dbReference type="InterPro" id="IPR013766">
    <property type="entry name" value="Thioredoxin_domain"/>
</dbReference>
<evidence type="ECO:0000256" key="11">
    <source>
        <dbReference type="ARBA" id="ARBA00047572"/>
    </source>
</evidence>
<dbReference type="InterPro" id="IPR011009">
    <property type="entry name" value="Kinase-like_dom_sf"/>
</dbReference>
<dbReference type="EMBL" id="SJPK01000043">
    <property type="protein sequence ID" value="TWT51668.1"/>
    <property type="molecule type" value="Genomic_DNA"/>
</dbReference>
<dbReference type="SMART" id="SM00220">
    <property type="entry name" value="S_TKc"/>
    <property type="match status" value="1"/>
</dbReference>
<dbReference type="SUPFAM" id="SSF52833">
    <property type="entry name" value="Thioredoxin-like"/>
    <property type="match status" value="1"/>
</dbReference>
<dbReference type="Proteomes" id="UP000318053">
    <property type="component" value="Unassembled WGS sequence"/>
</dbReference>
<dbReference type="EC" id="1.11.1.26" evidence="2"/>
<evidence type="ECO:0000256" key="12">
    <source>
        <dbReference type="PROSITE-ProRule" id="PRU10141"/>
    </source>
</evidence>
<dbReference type="GO" id="GO:0042744">
    <property type="term" value="P:hydrogen peroxide catabolic process"/>
    <property type="evidence" value="ECO:0007669"/>
    <property type="project" value="TreeGrafter"/>
</dbReference>
<evidence type="ECO:0000259" key="15">
    <source>
        <dbReference type="PROSITE" id="PS51352"/>
    </source>
</evidence>